<proteinExistence type="predicted"/>
<dbReference type="GeneID" id="92180698"/>
<dbReference type="Gene3D" id="2.20.70.10">
    <property type="match status" value="1"/>
</dbReference>
<evidence type="ECO:0000313" key="4">
    <source>
        <dbReference type="Proteomes" id="UP001388673"/>
    </source>
</evidence>
<keyword evidence="4" id="KW-1185">Reference proteome</keyword>
<accession>A0AAW0YZ28</accession>
<feature type="compositionally biased region" description="Basic and acidic residues" evidence="1">
    <location>
        <begin position="74"/>
        <end position="87"/>
    </location>
</feature>
<name>A0AAW0YZ28_9TREE</name>
<dbReference type="InterPro" id="IPR001202">
    <property type="entry name" value="WW_dom"/>
</dbReference>
<dbReference type="Proteomes" id="UP001388673">
    <property type="component" value="Unassembled WGS sequence"/>
</dbReference>
<feature type="compositionally biased region" description="Basic and acidic residues" evidence="1">
    <location>
        <begin position="265"/>
        <end position="275"/>
    </location>
</feature>
<feature type="region of interest" description="Disordered" evidence="1">
    <location>
        <begin position="265"/>
        <end position="309"/>
    </location>
</feature>
<feature type="compositionally biased region" description="Acidic residues" evidence="1">
    <location>
        <begin position="59"/>
        <end position="71"/>
    </location>
</feature>
<organism evidence="3 4">
    <name type="scientific">Kwoniella newhampshirensis</name>
    <dbReference type="NCBI Taxonomy" id="1651941"/>
    <lineage>
        <taxon>Eukaryota</taxon>
        <taxon>Fungi</taxon>
        <taxon>Dikarya</taxon>
        <taxon>Basidiomycota</taxon>
        <taxon>Agaricomycotina</taxon>
        <taxon>Tremellomycetes</taxon>
        <taxon>Tremellales</taxon>
        <taxon>Cryptococcaceae</taxon>
        <taxon>Kwoniella</taxon>
    </lineage>
</organism>
<sequence>MSSSTRKVTVEDANSSPSPSPPPASNSTSTSKSRSKSRSKDESEGSAKPSDQPINSLGVDDEEEEEEEEVWDPSVERLPGDVDDTGKGKGKGKGKAKAKDVEGEEEQAHPWQAVWSPEQSAWYFWNTKSGEVSWTNPLEDGNDTSSINDAPPLPNEPVPQLPTQQSPYPSSTSASTSGAGGAGTFGGIPEIDPALAFLLSPAARAGLASGQGGDGVQHAAFNARTGQFTPSDHTYNVDHLDEYNRAKRMNSHYFDVEAWEQERAEENAKRKREEELGIGGKKKITKKDMERFRKKAQEKKMRSQAWLRE</sequence>
<dbReference type="PROSITE" id="PS50020">
    <property type="entry name" value="WW_DOMAIN_2"/>
    <property type="match status" value="1"/>
</dbReference>
<feature type="compositionally biased region" description="Pro residues" evidence="1">
    <location>
        <begin position="151"/>
        <end position="160"/>
    </location>
</feature>
<feature type="domain" description="WW" evidence="2">
    <location>
        <begin position="105"/>
        <end position="139"/>
    </location>
</feature>
<gene>
    <name evidence="3" type="ORF">IAR55_003440</name>
</gene>
<reference evidence="3 4" key="1">
    <citation type="journal article" date="2024" name="bioRxiv">
        <title>Comparative genomics of Cryptococcus and Kwoniella reveals pathogenesis evolution and contrasting karyotype dynamics via intercentromeric recombination or chromosome fusion.</title>
        <authorList>
            <person name="Coelho M.A."/>
            <person name="David-Palma M."/>
            <person name="Shea T."/>
            <person name="Bowers K."/>
            <person name="McGinley-Smith S."/>
            <person name="Mohammad A.W."/>
            <person name="Gnirke A."/>
            <person name="Yurkov A.M."/>
            <person name="Nowrousian M."/>
            <person name="Sun S."/>
            <person name="Cuomo C.A."/>
            <person name="Heitman J."/>
        </authorList>
    </citation>
    <scope>NUCLEOTIDE SEQUENCE [LARGE SCALE GENOMIC DNA]</scope>
    <source>
        <strain evidence="3 4">CBS 13917</strain>
    </source>
</reference>
<dbReference type="EMBL" id="JBCAWK010000006">
    <property type="protein sequence ID" value="KAK8854701.1"/>
    <property type="molecule type" value="Genomic_DNA"/>
</dbReference>
<evidence type="ECO:0000256" key="1">
    <source>
        <dbReference type="SAM" id="MobiDB-lite"/>
    </source>
</evidence>
<dbReference type="KEGG" id="kne:92180698"/>
<comment type="caution">
    <text evidence="3">The sequence shown here is derived from an EMBL/GenBank/DDBJ whole genome shotgun (WGS) entry which is preliminary data.</text>
</comment>
<dbReference type="RefSeq" id="XP_066802939.1">
    <property type="nucleotide sequence ID" value="XM_066946547.1"/>
</dbReference>
<dbReference type="AlphaFoldDB" id="A0AAW0YZ28"/>
<evidence type="ECO:0000313" key="3">
    <source>
        <dbReference type="EMBL" id="KAK8854701.1"/>
    </source>
</evidence>
<evidence type="ECO:0000259" key="2">
    <source>
        <dbReference type="PROSITE" id="PS50020"/>
    </source>
</evidence>
<feature type="region of interest" description="Disordered" evidence="1">
    <location>
        <begin position="1"/>
        <end position="114"/>
    </location>
</feature>
<protein>
    <recommendedName>
        <fullName evidence="2">WW domain-containing protein</fullName>
    </recommendedName>
</protein>
<feature type="region of interest" description="Disordered" evidence="1">
    <location>
        <begin position="131"/>
        <end position="187"/>
    </location>
</feature>